<comment type="caution">
    <text evidence="2">The sequence shown here is derived from an EMBL/GenBank/DDBJ whole genome shotgun (WGS) entry which is preliminary data.</text>
</comment>
<dbReference type="EMBL" id="JALJOT010000018">
    <property type="protein sequence ID" value="KAK9901355.1"/>
    <property type="molecule type" value="Genomic_DNA"/>
</dbReference>
<sequence>MGSKRKAGCSTAATPCSSLAQMSACQAGATCPASLDVEASSPDFRNEAKRVRSLQNASCSNLNSLQSESDFSLLLDVTGPSPAAQLQHEDTGLLLCEEGLECKDTSPTAVHFGPECSSPHSWDNVKPDARCRSASTLDSQQSEGSSFVLPPRSSHQDFDASSSPEECAVVDPYAMSTSPSSSGSFTYRHVPEESLIGCMATMYGFTPCTISVGTAYFERIAARDPTLLAAARATPEFTTFVAATPADTPSKAGRPIGSAHIHLGPKHWLTAIHLACIYIAAKNVEFVPYKKLLSTMLSHVHNQEVAANAAADLELEVLQALQWRLGPFFRPAQSP</sequence>
<dbReference type="SUPFAM" id="SSF47954">
    <property type="entry name" value="Cyclin-like"/>
    <property type="match status" value="1"/>
</dbReference>
<accession>A0ABR2YB51</accession>
<name>A0ABR2YB51_9CHLO</name>
<feature type="compositionally biased region" description="Polar residues" evidence="1">
    <location>
        <begin position="133"/>
        <end position="145"/>
    </location>
</feature>
<organism evidence="2 3">
    <name type="scientific">Coccomyxa subellipsoidea</name>
    <dbReference type="NCBI Taxonomy" id="248742"/>
    <lineage>
        <taxon>Eukaryota</taxon>
        <taxon>Viridiplantae</taxon>
        <taxon>Chlorophyta</taxon>
        <taxon>core chlorophytes</taxon>
        <taxon>Trebouxiophyceae</taxon>
        <taxon>Trebouxiophyceae incertae sedis</taxon>
        <taxon>Coccomyxaceae</taxon>
        <taxon>Coccomyxa</taxon>
    </lineage>
</organism>
<dbReference type="Proteomes" id="UP001491310">
    <property type="component" value="Unassembled WGS sequence"/>
</dbReference>
<feature type="region of interest" description="Disordered" evidence="1">
    <location>
        <begin position="132"/>
        <end position="162"/>
    </location>
</feature>
<dbReference type="InterPro" id="IPR036915">
    <property type="entry name" value="Cyclin-like_sf"/>
</dbReference>
<evidence type="ECO:0000313" key="2">
    <source>
        <dbReference type="EMBL" id="KAK9901355.1"/>
    </source>
</evidence>
<reference evidence="2 3" key="1">
    <citation type="journal article" date="2024" name="Nat. Commun.">
        <title>Phylogenomics reveals the evolutionary origins of lichenization in chlorophyte algae.</title>
        <authorList>
            <person name="Puginier C."/>
            <person name="Libourel C."/>
            <person name="Otte J."/>
            <person name="Skaloud P."/>
            <person name="Haon M."/>
            <person name="Grisel S."/>
            <person name="Petersen M."/>
            <person name="Berrin J.G."/>
            <person name="Delaux P.M."/>
            <person name="Dal Grande F."/>
            <person name="Keller J."/>
        </authorList>
    </citation>
    <scope>NUCLEOTIDE SEQUENCE [LARGE SCALE GENOMIC DNA]</scope>
    <source>
        <strain evidence="2 3">SAG 216-7</strain>
    </source>
</reference>
<keyword evidence="3" id="KW-1185">Reference proteome</keyword>
<evidence type="ECO:0008006" key="4">
    <source>
        <dbReference type="Google" id="ProtNLM"/>
    </source>
</evidence>
<protein>
    <recommendedName>
        <fullName evidence="4">Cyclin N-terminal domain-containing protein</fullName>
    </recommendedName>
</protein>
<proteinExistence type="predicted"/>
<gene>
    <name evidence="2" type="ORF">WJX75_008219</name>
</gene>
<evidence type="ECO:0000313" key="3">
    <source>
        <dbReference type="Proteomes" id="UP001491310"/>
    </source>
</evidence>
<evidence type="ECO:0000256" key="1">
    <source>
        <dbReference type="SAM" id="MobiDB-lite"/>
    </source>
</evidence>